<gene>
    <name evidence="1" type="ORF">HGUI_02642</name>
</gene>
<dbReference type="InterPro" id="IPR018828">
    <property type="entry name" value="RRG7"/>
</dbReference>
<protein>
    <submittedName>
        <fullName evidence="1">Uncharacterized protein</fullName>
    </submittedName>
</protein>
<accession>A0A1L0B203</accession>
<dbReference type="AlphaFoldDB" id="A0A1L0B203"/>
<dbReference type="Pfam" id="PF10356">
    <property type="entry name" value="RRG7"/>
    <property type="match status" value="1"/>
</dbReference>
<reference evidence="2" key="1">
    <citation type="submission" date="2016-11" db="EMBL/GenBank/DDBJ databases">
        <authorList>
            <person name="Guldener U."/>
        </authorList>
    </citation>
    <scope>NUCLEOTIDE SEQUENCE [LARGE SCALE GENOMIC DNA]</scope>
</reference>
<dbReference type="VEuPathDB" id="FungiDB:HGUI_02642"/>
<sequence length="206" mass="23845">MNALKSYYVNNLINYMKQVEPSLSLQQFQSQTYHQAVKRELVFKILPFLHRDKNNDILHNVRHFDENTYVVSQRYDKGIDIVGDVDATHTLLVHCKQNLNAHHITKADVEHIVGLTALYKTRNFQRKSLSILASPYSISDEALKKMDDIPMNIAYAQVNDIPIIEIPNLDSTNVMSFTRMTLLNGQLLNFIPNKFCTETFSMQKTR</sequence>
<evidence type="ECO:0000313" key="1">
    <source>
        <dbReference type="EMBL" id="SGZ40442.1"/>
    </source>
</evidence>
<name>A0A1L0B203_9ASCO</name>
<dbReference type="OrthoDB" id="3971222at2759"/>
<dbReference type="EMBL" id="FQNF01000050">
    <property type="protein sequence ID" value="SGZ40442.1"/>
    <property type="molecule type" value="Genomic_DNA"/>
</dbReference>
<organism evidence="1 2">
    <name type="scientific">Hanseniaspora guilliermondii</name>
    <dbReference type="NCBI Taxonomy" id="56406"/>
    <lineage>
        <taxon>Eukaryota</taxon>
        <taxon>Fungi</taxon>
        <taxon>Dikarya</taxon>
        <taxon>Ascomycota</taxon>
        <taxon>Saccharomycotina</taxon>
        <taxon>Saccharomycetes</taxon>
        <taxon>Saccharomycodales</taxon>
        <taxon>Saccharomycodaceae</taxon>
        <taxon>Hanseniaspora</taxon>
    </lineage>
</organism>
<dbReference type="Proteomes" id="UP000183365">
    <property type="component" value="Unassembled WGS sequence"/>
</dbReference>
<proteinExistence type="predicted"/>
<keyword evidence="2" id="KW-1185">Reference proteome</keyword>
<evidence type="ECO:0000313" key="2">
    <source>
        <dbReference type="Proteomes" id="UP000183365"/>
    </source>
</evidence>